<name>A0ABR2B7H5_9ROSI</name>
<reference evidence="1 2" key="1">
    <citation type="journal article" date="2024" name="G3 (Bethesda)">
        <title>Genome assembly of Hibiscus sabdariffa L. provides insights into metabolisms of medicinal natural products.</title>
        <authorList>
            <person name="Kim T."/>
        </authorList>
    </citation>
    <scope>NUCLEOTIDE SEQUENCE [LARGE SCALE GENOMIC DNA]</scope>
    <source>
        <strain evidence="1">TK-2024</strain>
        <tissue evidence="1">Old leaves</tissue>
    </source>
</reference>
<proteinExistence type="predicted"/>
<evidence type="ECO:0000313" key="2">
    <source>
        <dbReference type="Proteomes" id="UP001472677"/>
    </source>
</evidence>
<keyword evidence="2" id="KW-1185">Reference proteome</keyword>
<protein>
    <submittedName>
        <fullName evidence="1">Uncharacterized protein</fullName>
    </submittedName>
</protein>
<sequence>MKQLTGQELGLVERAQRLASEGNRMAVNGCCGREVEEEEKGTSSISNNNDNDNACLRNGIRNNIAMFDDPCVLTSRPGKKKYINNEGGVFPFGNCRKGKPPRCFPIQTKQNLQEINATFMSVK</sequence>
<comment type="caution">
    <text evidence="1">The sequence shown here is derived from an EMBL/GenBank/DDBJ whole genome shotgun (WGS) entry which is preliminary data.</text>
</comment>
<dbReference type="Proteomes" id="UP001472677">
    <property type="component" value="Unassembled WGS sequence"/>
</dbReference>
<evidence type="ECO:0000313" key="1">
    <source>
        <dbReference type="EMBL" id="KAK8502737.1"/>
    </source>
</evidence>
<dbReference type="EMBL" id="JBBPBM010000164">
    <property type="protein sequence ID" value="KAK8502737.1"/>
    <property type="molecule type" value="Genomic_DNA"/>
</dbReference>
<gene>
    <name evidence="1" type="ORF">V6N12_073224</name>
</gene>
<accession>A0ABR2B7H5</accession>
<organism evidence="1 2">
    <name type="scientific">Hibiscus sabdariffa</name>
    <name type="common">roselle</name>
    <dbReference type="NCBI Taxonomy" id="183260"/>
    <lineage>
        <taxon>Eukaryota</taxon>
        <taxon>Viridiplantae</taxon>
        <taxon>Streptophyta</taxon>
        <taxon>Embryophyta</taxon>
        <taxon>Tracheophyta</taxon>
        <taxon>Spermatophyta</taxon>
        <taxon>Magnoliopsida</taxon>
        <taxon>eudicotyledons</taxon>
        <taxon>Gunneridae</taxon>
        <taxon>Pentapetalae</taxon>
        <taxon>rosids</taxon>
        <taxon>malvids</taxon>
        <taxon>Malvales</taxon>
        <taxon>Malvaceae</taxon>
        <taxon>Malvoideae</taxon>
        <taxon>Hibiscus</taxon>
    </lineage>
</organism>